<dbReference type="InterPro" id="IPR037185">
    <property type="entry name" value="EmrE-like"/>
</dbReference>
<dbReference type="Pfam" id="PF00892">
    <property type="entry name" value="EamA"/>
    <property type="match status" value="2"/>
</dbReference>
<dbReference type="KEGG" id="psu:Psesu_2409"/>
<sequence length="332" mass="34286">MPATFHPMSPSAANPNAHPGLARGVASGVAAGALWGLVFLAPQLLPDFGPLQQSVARYLAYGLLALALLAPRWRRATAPLGAPEWRALVVLSLLGNLLYFVLLASAIHAAGGAATALIVGLVPVVVTVAGARRRHAAGPRLRVLAGPCVLSVLGMVLVAIDAVRAGRGLGGDAASSVGGLVCAVGALVSWSAYSVGNARWLERRPDISSRDWSLLTGVATGGLALLLLPLTLWSATTHGSSAWLRLLAISGALALFASVIGNAFWNAASRRLPLSLAGQMIVFETLFALLYGFLWEWRLPGLLELAAIACLLAGVLWCAALHAPGDRPAHAG</sequence>
<protein>
    <recommendedName>
        <fullName evidence="7">EamA domain-containing protein</fullName>
    </recommendedName>
</protein>
<dbReference type="eggNOG" id="COG0697">
    <property type="taxonomic scope" value="Bacteria"/>
</dbReference>
<feature type="transmembrane region" description="Helical" evidence="6">
    <location>
        <begin position="113"/>
        <end position="131"/>
    </location>
</feature>
<evidence type="ECO:0000256" key="2">
    <source>
        <dbReference type="ARBA" id="ARBA00007362"/>
    </source>
</evidence>
<organism evidence="8 9">
    <name type="scientific">Pseudoxanthomonas suwonensis (strain 11-1)</name>
    <dbReference type="NCBI Taxonomy" id="743721"/>
    <lineage>
        <taxon>Bacteria</taxon>
        <taxon>Pseudomonadati</taxon>
        <taxon>Pseudomonadota</taxon>
        <taxon>Gammaproteobacteria</taxon>
        <taxon>Lysobacterales</taxon>
        <taxon>Lysobacteraceae</taxon>
        <taxon>Pseudoxanthomonas</taxon>
    </lineage>
</organism>
<comment type="subcellular location">
    <subcellularLocation>
        <location evidence="1">Membrane</location>
        <topology evidence="1">Multi-pass membrane protein</topology>
    </subcellularLocation>
</comment>
<feature type="domain" description="EamA" evidence="7">
    <location>
        <begin position="179"/>
        <end position="317"/>
    </location>
</feature>
<evidence type="ECO:0000259" key="7">
    <source>
        <dbReference type="Pfam" id="PF00892"/>
    </source>
</evidence>
<feature type="transmembrane region" description="Helical" evidence="6">
    <location>
        <begin position="143"/>
        <end position="163"/>
    </location>
</feature>
<comment type="similarity">
    <text evidence="2">Belongs to the EamA transporter family.</text>
</comment>
<dbReference type="STRING" id="743721.Psesu_2409"/>
<feature type="transmembrane region" description="Helical" evidence="6">
    <location>
        <begin position="21"/>
        <end position="43"/>
    </location>
</feature>
<dbReference type="SUPFAM" id="SSF103481">
    <property type="entry name" value="Multidrug resistance efflux transporter EmrE"/>
    <property type="match status" value="1"/>
</dbReference>
<feature type="transmembrane region" description="Helical" evidence="6">
    <location>
        <begin position="242"/>
        <end position="265"/>
    </location>
</feature>
<feature type="transmembrane region" description="Helical" evidence="6">
    <location>
        <begin position="55"/>
        <end position="73"/>
    </location>
</feature>
<evidence type="ECO:0000256" key="1">
    <source>
        <dbReference type="ARBA" id="ARBA00004141"/>
    </source>
</evidence>
<proteinExistence type="inferred from homology"/>
<gene>
    <name evidence="8" type="ordered locus">Psesu_2409</name>
</gene>
<dbReference type="AlphaFoldDB" id="E6WVP2"/>
<keyword evidence="5 6" id="KW-0472">Membrane</keyword>
<keyword evidence="4 6" id="KW-1133">Transmembrane helix</keyword>
<feature type="transmembrane region" description="Helical" evidence="6">
    <location>
        <begin position="175"/>
        <end position="193"/>
    </location>
</feature>
<dbReference type="EMBL" id="CP002446">
    <property type="protein sequence ID" value="ADV28241.1"/>
    <property type="molecule type" value="Genomic_DNA"/>
</dbReference>
<reference evidence="8 9" key="1">
    <citation type="submission" date="2011-01" db="EMBL/GenBank/DDBJ databases">
        <title>Complete sequence of Pseudoxanthomonas suwonensis 11-1.</title>
        <authorList>
            <consortium name="US DOE Joint Genome Institute"/>
            <person name="Lucas S."/>
            <person name="Copeland A."/>
            <person name="Lapidus A."/>
            <person name="Cheng J.-F."/>
            <person name="Goodwin L."/>
            <person name="Pitluck S."/>
            <person name="Teshima H."/>
            <person name="Detter J.C."/>
            <person name="Han C."/>
            <person name="Tapia R."/>
            <person name="Land M."/>
            <person name="Hauser L."/>
            <person name="Kyrpides N."/>
            <person name="Ivanova N."/>
            <person name="Ovchinnikova G."/>
            <person name="Siebers A.K."/>
            <person name="Allgaier M."/>
            <person name="Thelen M.P."/>
            <person name="Hugenholtz P."/>
            <person name="Gladden J."/>
            <person name="Woyke T."/>
        </authorList>
    </citation>
    <scope>NUCLEOTIDE SEQUENCE [LARGE SCALE GENOMIC DNA]</scope>
    <source>
        <strain evidence="9">11-1</strain>
    </source>
</reference>
<evidence type="ECO:0000256" key="4">
    <source>
        <dbReference type="ARBA" id="ARBA00022989"/>
    </source>
</evidence>
<dbReference type="GO" id="GO:0016020">
    <property type="term" value="C:membrane"/>
    <property type="evidence" value="ECO:0007669"/>
    <property type="project" value="UniProtKB-SubCell"/>
</dbReference>
<dbReference type="InterPro" id="IPR050638">
    <property type="entry name" value="AA-Vitamin_Transporters"/>
</dbReference>
<dbReference type="Proteomes" id="UP000008632">
    <property type="component" value="Chromosome"/>
</dbReference>
<keyword evidence="9" id="KW-1185">Reference proteome</keyword>
<evidence type="ECO:0000256" key="3">
    <source>
        <dbReference type="ARBA" id="ARBA00022692"/>
    </source>
</evidence>
<dbReference type="HOGENOM" id="CLU_058004_1_0_6"/>
<evidence type="ECO:0000313" key="9">
    <source>
        <dbReference type="Proteomes" id="UP000008632"/>
    </source>
</evidence>
<evidence type="ECO:0000256" key="6">
    <source>
        <dbReference type="SAM" id="Phobius"/>
    </source>
</evidence>
<feature type="transmembrane region" description="Helical" evidence="6">
    <location>
        <begin position="272"/>
        <end position="293"/>
    </location>
</feature>
<accession>E6WVP2</accession>
<keyword evidence="3 6" id="KW-0812">Transmembrane</keyword>
<name>E6WVP2_PSEUU</name>
<feature type="domain" description="EamA" evidence="7">
    <location>
        <begin position="24"/>
        <end position="132"/>
    </location>
</feature>
<dbReference type="PANTHER" id="PTHR32322">
    <property type="entry name" value="INNER MEMBRANE TRANSPORTER"/>
    <property type="match status" value="1"/>
</dbReference>
<feature type="transmembrane region" description="Helical" evidence="6">
    <location>
        <begin position="85"/>
        <end position="107"/>
    </location>
</feature>
<dbReference type="InterPro" id="IPR000620">
    <property type="entry name" value="EamA_dom"/>
</dbReference>
<evidence type="ECO:0000313" key="8">
    <source>
        <dbReference type="EMBL" id="ADV28241.1"/>
    </source>
</evidence>
<evidence type="ECO:0000256" key="5">
    <source>
        <dbReference type="ARBA" id="ARBA00023136"/>
    </source>
</evidence>
<dbReference type="PANTHER" id="PTHR32322:SF2">
    <property type="entry name" value="EAMA DOMAIN-CONTAINING PROTEIN"/>
    <property type="match status" value="1"/>
</dbReference>
<feature type="transmembrane region" description="Helical" evidence="6">
    <location>
        <begin position="214"/>
        <end position="236"/>
    </location>
</feature>
<feature type="transmembrane region" description="Helical" evidence="6">
    <location>
        <begin position="305"/>
        <end position="323"/>
    </location>
</feature>